<accession>A0A9W5XZQ8</accession>
<comment type="subcellular location">
    <subcellularLocation>
        <location evidence="1">Cell inner membrane</location>
        <topology evidence="1">Multi-pass membrane protein</topology>
    </subcellularLocation>
</comment>
<keyword evidence="3" id="KW-1003">Cell membrane</keyword>
<evidence type="ECO:0000313" key="10">
    <source>
        <dbReference type="EMBL" id="GKU23977.1"/>
    </source>
</evidence>
<keyword evidence="6 8" id="KW-1133">Transmembrane helix</keyword>
<dbReference type="Proteomes" id="UP001057868">
    <property type="component" value="Unassembled WGS sequence"/>
</dbReference>
<protein>
    <submittedName>
        <fullName evidence="10">Type II secretion system protein F</fullName>
    </submittedName>
</protein>
<evidence type="ECO:0000313" key="11">
    <source>
        <dbReference type="Proteomes" id="UP001057868"/>
    </source>
</evidence>
<dbReference type="EMBL" id="BQXY01000001">
    <property type="protein sequence ID" value="GKU23977.1"/>
    <property type="molecule type" value="Genomic_DNA"/>
</dbReference>
<reference evidence="10" key="1">
    <citation type="journal article" date="2023" name="Int. J. Syst. Evol. Microbiol.">
        <title>&lt;i&gt;Clostridium folliculivorans&lt;/i&gt; sp. nov., isolated from soil samples of an organic paddy in Japan.</title>
        <authorList>
            <person name="Tazawa J."/>
            <person name="Kobayashi H."/>
            <person name="Tanizawa Y."/>
            <person name="Uchino A."/>
            <person name="Tanaka F."/>
            <person name="Urashima Y."/>
            <person name="Miura S."/>
            <person name="Sakamoto M."/>
            <person name="Ohkuma M."/>
            <person name="Tohno M."/>
        </authorList>
    </citation>
    <scope>NUCLEOTIDE SEQUENCE</scope>
    <source>
        <strain evidence="10">D1-1</strain>
    </source>
</reference>
<comment type="similarity">
    <text evidence="2">Belongs to the GSP F family.</text>
</comment>
<feature type="transmembrane region" description="Helical" evidence="8">
    <location>
        <begin position="113"/>
        <end position="132"/>
    </location>
</feature>
<dbReference type="GO" id="GO:0005886">
    <property type="term" value="C:plasma membrane"/>
    <property type="evidence" value="ECO:0007669"/>
    <property type="project" value="UniProtKB-SubCell"/>
</dbReference>
<evidence type="ECO:0000256" key="7">
    <source>
        <dbReference type="ARBA" id="ARBA00023136"/>
    </source>
</evidence>
<gene>
    <name evidence="10" type="ORF">CFOLD11_08030</name>
</gene>
<dbReference type="RefSeq" id="WP_261851006.1">
    <property type="nucleotide sequence ID" value="NZ_BQXY01000001.1"/>
</dbReference>
<feature type="transmembrane region" description="Helical" evidence="8">
    <location>
        <begin position="169"/>
        <end position="190"/>
    </location>
</feature>
<comment type="caution">
    <text evidence="10">The sequence shown here is derived from an EMBL/GenBank/DDBJ whole genome shotgun (WGS) entry which is preliminary data.</text>
</comment>
<feature type="transmembrane region" description="Helical" evidence="8">
    <location>
        <begin position="312"/>
        <end position="337"/>
    </location>
</feature>
<dbReference type="InterPro" id="IPR042094">
    <property type="entry name" value="T2SS_GspF_sf"/>
</dbReference>
<evidence type="ECO:0000256" key="8">
    <source>
        <dbReference type="SAM" id="Phobius"/>
    </source>
</evidence>
<keyword evidence="7 8" id="KW-0472">Membrane</keyword>
<dbReference type="Gene3D" id="1.20.81.30">
    <property type="entry name" value="Type II secretion system (T2SS), domain F"/>
    <property type="match status" value="2"/>
</dbReference>
<evidence type="ECO:0000256" key="6">
    <source>
        <dbReference type="ARBA" id="ARBA00022989"/>
    </source>
</evidence>
<keyword evidence="11" id="KW-1185">Reference proteome</keyword>
<dbReference type="InterPro" id="IPR018076">
    <property type="entry name" value="T2SS_GspF_dom"/>
</dbReference>
<feature type="domain" description="Type II secretion system protein GspF" evidence="9">
    <location>
        <begin position="216"/>
        <end position="335"/>
    </location>
</feature>
<evidence type="ECO:0000259" key="9">
    <source>
        <dbReference type="Pfam" id="PF00482"/>
    </source>
</evidence>
<dbReference type="FunFam" id="1.20.81.30:FF:000001">
    <property type="entry name" value="Type II secretion system protein F"/>
    <property type="match status" value="1"/>
</dbReference>
<name>A0A9W5XZQ8_9CLOT</name>
<dbReference type="PRINTS" id="PR00812">
    <property type="entry name" value="BCTERIALGSPF"/>
</dbReference>
<evidence type="ECO:0000256" key="3">
    <source>
        <dbReference type="ARBA" id="ARBA00022475"/>
    </source>
</evidence>
<dbReference type="AlphaFoldDB" id="A0A9W5XZQ8"/>
<dbReference type="Pfam" id="PF00482">
    <property type="entry name" value="T2SSF"/>
    <property type="match status" value="2"/>
</dbReference>
<evidence type="ECO:0000256" key="1">
    <source>
        <dbReference type="ARBA" id="ARBA00004429"/>
    </source>
</evidence>
<dbReference type="PANTHER" id="PTHR30012:SF0">
    <property type="entry name" value="TYPE II SECRETION SYSTEM PROTEIN F-RELATED"/>
    <property type="match status" value="1"/>
</dbReference>
<organism evidence="10 11">
    <name type="scientific">Clostridium folliculivorans</name>
    <dbReference type="NCBI Taxonomy" id="2886038"/>
    <lineage>
        <taxon>Bacteria</taxon>
        <taxon>Bacillati</taxon>
        <taxon>Bacillota</taxon>
        <taxon>Clostridia</taxon>
        <taxon>Eubacteriales</taxon>
        <taxon>Clostridiaceae</taxon>
        <taxon>Clostridium</taxon>
    </lineage>
</organism>
<evidence type="ECO:0000256" key="4">
    <source>
        <dbReference type="ARBA" id="ARBA00022519"/>
    </source>
</evidence>
<evidence type="ECO:0000256" key="5">
    <source>
        <dbReference type="ARBA" id="ARBA00022692"/>
    </source>
</evidence>
<proteinExistence type="inferred from homology"/>
<dbReference type="PANTHER" id="PTHR30012">
    <property type="entry name" value="GENERAL SECRETION PATHWAY PROTEIN"/>
    <property type="match status" value="1"/>
</dbReference>
<keyword evidence="4" id="KW-0997">Cell inner membrane</keyword>
<sequence>MTRNKVKDDCIIRISSDLSMLLESGISIFNAFKILSSSVSDKKYKIILNKIVGKINGGSSLADAFQEYTEYFPELYIQMIHIGEASGNLSTVLEELGSYYTIKRDVKKKIINVSIYPIILMFTLVAMLVFYVQVITPAIGEFVQGSGGNIPWYTKNILSICNFIRENNFLVILSFVSWSSVIILLFNLILKNKRFVRIISKNKLARNFREVLEIEALLLITKCGLPLVLGLEILIDIFNKSKVQYCFNDIKISINNGMNLSTAFYNIGTFSELSLNMITIGEESGKLDYALEKLKSMLVSNMQKNIETLTSFIQPILILVIGVLVCLLILIMMVPIYSSMNI</sequence>
<evidence type="ECO:0000256" key="2">
    <source>
        <dbReference type="ARBA" id="ARBA00005745"/>
    </source>
</evidence>
<feature type="domain" description="Type II secretion system protein GspF" evidence="9">
    <location>
        <begin position="17"/>
        <end position="137"/>
    </location>
</feature>
<dbReference type="InterPro" id="IPR003004">
    <property type="entry name" value="GspF/PilC"/>
</dbReference>
<keyword evidence="5 8" id="KW-0812">Transmembrane</keyword>